<dbReference type="Proteomes" id="UP000317039">
    <property type="component" value="Chromosome"/>
</dbReference>
<evidence type="ECO:0000313" key="3">
    <source>
        <dbReference type="Proteomes" id="UP000255467"/>
    </source>
</evidence>
<name>A0A378YV87_9NOCA</name>
<keyword evidence="3" id="KW-1185">Reference proteome</keyword>
<dbReference type="EMBL" id="UGRY01000002">
    <property type="protein sequence ID" value="SUA80450.1"/>
    <property type="molecule type" value="Genomic_DNA"/>
</dbReference>
<dbReference type="OrthoDB" id="9956896at2"/>
<proteinExistence type="predicted"/>
<dbReference type="Proteomes" id="UP000255467">
    <property type="component" value="Unassembled WGS sequence"/>
</dbReference>
<dbReference type="EMBL" id="CP041695">
    <property type="protein sequence ID" value="QDP80379.1"/>
    <property type="molecule type" value="Genomic_DNA"/>
</dbReference>
<organism evidence="2 3">
    <name type="scientific">Nocardia otitidiscaviarum</name>
    <dbReference type="NCBI Taxonomy" id="1823"/>
    <lineage>
        <taxon>Bacteria</taxon>
        <taxon>Bacillati</taxon>
        <taxon>Actinomycetota</taxon>
        <taxon>Actinomycetes</taxon>
        <taxon>Mycobacteriales</taxon>
        <taxon>Nocardiaceae</taxon>
        <taxon>Nocardia</taxon>
    </lineage>
</organism>
<dbReference type="AlphaFoldDB" id="A0A378YV87"/>
<dbReference type="KEGG" id="nod:FOH10_18335"/>
<protein>
    <submittedName>
        <fullName evidence="2">Uncharacterized protein</fullName>
    </submittedName>
</protein>
<reference evidence="2 3" key="1">
    <citation type="submission" date="2018-06" db="EMBL/GenBank/DDBJ databases">
        <authorList>
            <consortium name="Pathogen Informatics"/>
            <person name="Doyle S."/>
        </authorList>
    </citation>
    <scope>NUCLEOTIDE SEQUENCE [LARGE SCALE GENOMIC DNA]</scope>
    <source>
        <strain evidence="2 3">NCTC1934</strain>
    </source>
</reference>
<reference evidence="1 4" key="2">
    <citation type="submission" date="2019-07" db="EMBL/GenBank/DDBJ databases">
        <title>Complete Genome Sequence and Methylome Analysis of Nocardia otitidis-caviarum NEB252.</title>
        <authorList>
            <person name="Fomenkov A."/>
            <person name="Anton B.P."/>
            <person name="Vincze T."/>
            <person name="Roberts R.J."/>
        </authorList>
    </citation>
    <scope>NUCLEOTIDE SEQUENCE [LARGE SCALE GENOMIC DNA]</scope>
    <source>
        <strain evidence="1 4">NEB252</strain>
    </source>
</reference>
<dbReference type="GeneID" id="80334329"/>
<accession>A0A378YV87</accession>
<dbReference type="RefSeq" id="WP_029924169.1">
    <property type="nucleotide sequence ID" value="NZ_CP041695.1"/>
</dbReference>
<sequence>MSGFGELARELSRVGRRSGRRLSRVGADAASRTAAEVQELLTESGHLVLGAVRAKAHDLGLRDKR</sequence>
<evidence type="ECO:0000313" key="1">
    <source>
        <dbReference type="EMBL" id="QDP80379.1"/>
    </source>
</evidence>
<evidence type="ECO:0000313" key="2">
    <source>
        <dbReference type="EMBL" id="SUA80450.1"/>
    </source>
</evidence>
<gene>
    <name evidence="1" type="ORF">FOH10_18335</name>
    <name evidence="2" type="ORF">NCTC1934_04283</name>
</gene>
<evidence type="ECO:0000313" key="4">
    <source>
        <dbReference type="Proteomes" id="UP000317039"/>
    </source>
</evidence>